<accession>A0A9P3FXP1</accession>
<proteinExistence type="predicted"/>
<dbReference type="AlphaFoldDB" id="A0A9P3FXP1"/>
<organism evidence="1 2">
    <name type="scientific">Phanerochaete sordida</name>
    <dbReference type="NCBI Taxonomy" id="48140"/>
    <lineage>
        <taxon>Eukaryota</taxon>
        <taxon>Fungi</taxon>
        <taxon>Dikarya</taxon>
        <taxon>Basidiomycota</taxon>
        <taxon>Agaricomycotina</taxon>
        <taxon>Agaricomycetes</taxon>
        <taxon>Polyporales</taxon>
        <taxon>Phanerochaetaceae</taxon>
        <taxon>Phanerochaete</taxon>
    </lineage>
</organism>
<comment type="caution">
    <text evidence="1">The sequence shown here is derived from an EMBL/GenBank/DDBJ whole genome shotgun (WGS) entry which is preliminary data.</text>
</comment>
<dbReference type="InterPro" id="IPR032675">
    <property type="entry name" value="LRR_dom_sf"/>
</dbReference>
<reference evidence="1 2" key="1">
    <citation type="submission" date="2021-08" db="EMBL/GenBank/DDBJ databases">
        <title>Draft Genome Sequence of Phanerochaete sordida strain YK-624.</title>
        <authorList>
            <person name="Mori T."/>
            <person name="Dohra H."/>
            <person name="Suzuki T."/>
            <person name="Kawagishi H."/>
            <person name="Hirai H."/>
        </authorList>
    </citation>
    <scope>NUCLEOTIDE SEQUENCE [LARGE SCALE GENOMIC DNA]</scope>
    <source>
        <strain evidence="1 2">YK-624</strain>
    </source>
</reference>
<gene>
    <name evidence="1" type="ORF">PsYK624_011490</name>
</gene>
<dbReference type="Gene3D" id="3.80.10.10">
    <property type="entry name" value="Ribonuclease Inhibitor"/>
    <property type="match status" value="1"/>
</dbReference>
<dbReference type="Proteomes" id="UP000703269">
    <property type="component" value="Unassembled WGS sequence"/>
</dbReference>
<name>A0A9P3FXP1_9APHY</name>
<keyword evidence="2" id="KW-1185">Reference proteome</keyword>
<dbReference type="OrthoDB" id="3222238at2759"/>
<protein>
    <recommendedName>
        <fullName evidence="3">F-box domain-containing protein</fullName>
    </recommendedName>
</protein>
<evidence type="ECO:0000313" key="1">
    <source>
        <dbReference type="EMBL" id="GJE85072.1"/>
    </source>
</evidence>
<evidence type="ECO:0000313" key="2">
    <source>
        <dbReference type="Proteomes" id="UP000703269"/>
    </source>
</evidence>
<dbReference type="EMBL" id="BPQB01000002">
    <property type="protein sequence ID" value="GJE85072.1"/>
    <property type="molecule type" value="Genomic_DNA"/>
</dbReference>
<sequence>MLQATLPCAPVLQVLDAHTWPANRNVDHLEHIASISRPLLHMRALVRLWISAISLEAMEHLAFLPSLENLSCCVRMLGREQTSTKLQYPSLKHATLGVHWDELSEFTRMLDRMVAPRLNILTIEYFVPRALSRAERRALPSTSHLDALCAALATFTALVSLDVDLGDDGEFPHMWRHDACLNGTALSRLFVLRNLRSLVMMPIPFDLRPHDIEAIAAAWPEMQSLRVGDMAPGLEQRTESLLRVDDLLPIALHCTQLTMLGLPLRIPAQYDDDPIPGPVDSVCPLRSLHAGEQGVTFSVRDAAVLTTFFPGVIMEDYSEIDSRDIEALRMTVLIETMTLLVRRERERRA</sequence>
<evidence type="ECO:0008006" key="3">
    <source>
        <dbReference type="Google" id="ProtNLM"/>
    </source>
</evidence>